<organism evidence="4 5">
    <name type="scientific">Caenorhabditis tropicalis</name>
    <dbReference type="NCBI Taxonomy" id="1561998"/>
    <lineage>
        <taxon>Eukaryota</taxon>
        <taxon>Metazoa</taxon>
        <taxon>Ecdysozoa</taxon>
        <taxon>Nematoda</taxon>
        <taxon>Chromadorea</taxon>
        <taxon>Rhabditida</taxon>
        <taxon>Rhabditina</taxon>
        <taxon>Rhabditomorpha</taxon>
        <taxon>Rhabditoidea</taxon>
        <taxon>Rhabditidae</taxon>
        <taxon>Peloderinae</taxon>
        <taxon>Caenorhabditis</taxon>
    </lineage>
</organism>
<dbReference type="InterPro" id="IPR012981">
    <property type="entry name" value="PIH1_N"/>
</dbReference>
<dbReference type="GO" id="GO:1990904">
    <property type="term" value="C:ribonucleoprotein complex"/>
    <property type="evidence" value="ECO:0007669"/>
    <property type="project" value="TreeGrafter"/>
</dbReference>
<dbReference type="PANTHER" id="PTHR22997:SF0">
    <property type="entry name" value="PIH1 DOMAIN-CONTAINING PROTEIN 1"/>
    <property type="match status" value="1"/>
</dbReference>
<protein>
    <submittedName>
        <fullName evidence="5">PIH1 domain-containing protein</fullName>
    </submittedName>
</protein>
<accession>A0A1I7TS72</accession>
<evidence type="ECO:0000259" key="3">
    <source>
        <dbReference type="Pfam" id="PF08190"/>
    </source>
</evidence>
<evidence type="ECO:0000256" key="1">
    <source>
        <dbReference type="ARBA" id="ARBA00008511"/>
    </source>
</evidence>
<dbReference type="Proteomes" id="UP000095282">
    <property type="component" value="Unplaced"/>
</dbReference>
<sequence>MDLKIRKPESAGVWHIKPLPGYVCKWKDVKINGLLAEESRKCFVNICHCEELPPPIDDLDQEEVAAQLDSGKPKFRIPMTVGEIDCVKDKSNEDSIKIDVLVNSIFYKKRLSSPDDAFFRHLVSMIFCDLIKDKHGIDLDPWKPVILRNRISVGDLEVQRVNKTPESQIVEEMYQADKVRMEKLAKEQESRDDVIELKNEIFGIKLVEGTRLRLFDGKRLEISMRCEIQGRPVEDPSRLELLLNPTRCLVKLDKSRSLYDFGLPFNVDPKTAKSKFNKEKLSLVVSANIVL</sequence>
<dbReference type="InterPro" id="IPR050734">
    <property type="entry name" value="PIH1/Kintoun_subfamily"/>
</dbReference>
<dbReference type="AlphaFoldDB" id="A0A1I7TS72"/>
<dbReference type="eggNOG" id="KOG4356">
    <property type="taxonomic scope" value="Eukaryota"/>
</dbReference>
<dbReference type="STRING" id="1561998.A0A1I7TS72"/>
<evidence type="ECO:0000313" key="5">
    <source>
        <dbReference type="WBParaSite" id="Csp11.Scaffold629.g11244.t1"/>
    </source>
</evidence>
<dbReference type="GO" id="GO:0005737">
    <property type="term" value="C:cytoplasm"/>
    <property type="evidence" value="ECO:0007669"/>
    <property type="project" value="TreeGrafter"/>
</dbReference>
<feature type="domain" description="PIH1 N-terminal" evidence="3">
    <location>
        <begin position="7"/>
        <end position="164"/>
    </location>
</feature>
<dbReference type="GO" id="GO:0000492">
    <property type="term" value="P:box C/D snoRNP assembly"/>
    <property type="evidence" value="ECO:0007669"/>
    <property type="project" value="TreeGrafter"/>
</dbReference>
<dbReference type="WBParaSite" id="Csp11.Scaffold629.g11244.t1">
    <property type="protein sequence ID" value="Csp11.Scaffold629.g11244.t1"/>
    <property type="gene ID" value="Csp11.Scaffold629.g11244"/>
</dbReference>
<dbReference type="Pfam" id="PF08190">
    <property type="entry name" value="PIH1"/>
    <property type="match status" value="1"/>
</dbReference>
<proteinExistence type="inferred from homology"/>
<comment type="function">
    <text evidence="2">Involved in the assembly of C/D box small nucleolar ribonucleoprotein (snoRNP) particles. Recruits the SWI/SNF complex to the core promoter of rRNA genes and enhances pre-rRNA transcription. Mediates interaction of TELO2 with the R2TP complex which is necessary for the stability of MTOR and SMG1. Positively regulates the assembly and activity of the mTORC1 complex.</text>
</comment>
<comment type="similarity">
    <text evidence="1">Belongs to the PIH1 family.</text>
</comment>
<name>A0A1I7TS72_9PELO</name>
<reference evidence="5" key="1">
    <citation type="submission" date="2016-11" db="UniProtKB">
        <authorList>
            <consortium name="WormBaseParasite"/>
        </authorList>
    </citation>
    <scope>IDENTIFICATION</scope>
</reference>
<evidence type="ECO:0000313" key="4">
    <source>
        <dbReference type="Proteomes" id="UP000095282"/>
    </source>
</evidence>
<dbReference type="PANTHER" id="PTHR22997">
    <property type="entry name" value="PIH1 DOMAIN-CONTAINING PROTEIN 1"/>
    <property type="match status" value="1"/>
</dbReference>
<keyword evidence="4" id="KW-1185">Reference proteome</keyword>
<evidence type="ECO:0000256" key="2">
    <source>
        <dbReference type="ARBA" id="ARBA00046233"/>
    </source>
</evidence>
<dbReference type="GO" id="GO:0097255">
    <property type="term" value="C:R2TP complex"/>
    <property type="evidence" value="ECO:0007669"/>
    <property type="project" value="TreeGrafter"/>
</dbReference>
<dbReference type="GO" id="GO:0006364">
    <property type="term" value="P:rRNA processing"/>
    <property type="evidence" value="ECO:0007669"/>
    <property type="project" value="TreeGrafter"/>
</dbReference>